<evidence type="ECO:0000256" key="1">
    <source>
        <dbReference type="SAM" id="MobiDB-lite"/>
    </source>
</evidence>
<feature type="region of interest" description="Disordered" evidence="1">
    <location>
        <begin position="511"/>
        <end position="534"/>
    </location>
</feature>
<feature type="compositionally biased region" description="Polar residues" evidence="1">
    <location>
        <begin position="231"/>
        <end position="243"/>
    </location>
</feature>
<dbReference type="PANTHER" id="PTHR11750:SF26">
    <property type="entry name" value="PROTEIN N-TERMINAL AMIDASE"/>
    <property type="match status" value="1"/>
</dbReference>
<feature type="compositionally biased region" description="Low complexity" evidence="1">
    <location>
        <begin position="133"/>
        <end position="143"/>
    </location>
</feature>
<feature type="compositionally biased region" description="Low complexity" evidence="1">
    <location>
        <begin position="186"/>
        <end position="198"/>
    </location>
</feature>
<dbReference type="OrthoDB" id="201515at2759"/>
<feature type="compositionally biased region" description="Acidic residues" evidence="1">
    <location>
        <begin position="87"/>
        <end position="99"/>
    </location>
</feature>
<dbReference type="GO" id="GO:0070773">
    <property type="term" value="F:protein-N-terminal glutamine amidohydrolase activity"/>
    <property type="evidence" value="ECO:0007669"/>
    <property type="project" value="InterPro"/>
</dbReference>
<feature type="compositionally biased region" description="Basic and acidic residues" evidence="1">
    <location>
        <begin position="456"/>
        <end position="466"/>
    </location>
</feature>
<feature type="compositionally biased region" description="Basic residues" evidence="1">
    <location>
        <begin position="144"/>
        <end position="153"/>
    </location>
</feature>
<gene>
    <name evidence="2" type="primary">NTA1_1</name>
    <name evidence="2" type="ORF">DL546_001422</name>
</gene>
<organism evidence="2 3">
    <name type="scientific">Coniochaeta pulveracea</name>
    <dbReference type="NCBI Taxonomy" id="177199"/>
    <lineage>
        <taxon>Eukaryota</taxon>
        <taxon>Fungi</taxon>
        <taxon>Dikarya</taxon>
        <taxon>Ascomycota</taxon>
        <taxon>Pezizomycotina</taxon>
        <taxon>Sordariomycetes</taxon>
        <taxon>Sordariomycetidae</taxon>
        <taxon>Coniochaetales</taxon>
        <taxon>Coniochaetaceae</taxon>
        <taxon>Coniochaeta</taxon>
    </lineage>
</organism>
<dbReference type="GO" id="GO:0008418">
    <property type="term" value="F:protein-N-terminal asparagine amidohydrolase activity"/>
    <property type="evidence" value="ECO:0007669"/>
    <property type="project" value="InterPro"/>
</dbReference>
<feature type="region of interest" description="Disordered" evidence="1">
    <location>
        <begin position="73"/>
        <end position="422"/>
    </location>
</feature>
<dbReference type="AlphaFoldDB" id="A0A420Y3G5"/>
<accession>A0A420Y3G5</accession>
<evidence type="ECO:0000313" key="2">
    <source>
        <dbReference type="EMBL" id="RKU42436.1"/>
    </source>
</evidence>
<evidence type="ECO:0000313" key="3">
    <source>
        <dbReference type="Proteomes" id="UP000275385"/>
    </source>
</evidence>
<dbReference type="GO" id="GO:0030163">
    <property type="term" value="P:protein catabolic process"/>
    <property type="evidence" value="ECO:0007669"/>
    <property type="project" value="TreeGrafter"/>
</dbReference>
<feature type="compositionally biased region" description="Polar residues" evidence="1">
    <location>
        <begin position="388"/>
        <end position="400"/>
    </location>
</feature>
<dbReference type="Proteomes" id="UP000275385">
    <property type="component" value="Unassembled WGS sequence"/>
</dbReference>
<feature type="compositionally biased region" description="Low complexity" evidence="1">
    <location>
        <begin position="317"/>
        <end position="331"/>
    </location>
</feature>
<name>A0A420Y3G5_9PEZI</name>
<proteinExistence type="predicted"/>
<protein>
    <submittedName>
        <fullName evidence="2">Carbon-nitrogen hydrolase</fullName>
    </submittedName>
</protein>
<dbReference type="EMBL" id="QVQW01000056">
    <property type="protein sequence ID" value="RKU42436.1"/>
    <property type="molecule type" value="Genomic_DNA"/>
</dbReference>
<feature type="compositionally biased region" description="Basic and acidic residues" evidence="1">
    <location>
        <begin position="332"/>
        <end position="347"/>
    </location>
</feature>
<feature type="compositionally biased region" description="Acidic residues" evidence="1">
    <location>
        <begin position="108"/>
        <end position="120"/>
    </location>
</feature>
<keyword evidence="3" id="KW-1185">Reference proteome</keyword>
<dbReference type="STRING" id="177199.A0A420Y3G5"/>
<sequence>MDTLTYWVRRMEPIIRAEKEEEIIVVFANRCGVEGDATYAGTSAVIGIQNGVVCVYGLLGRGVQEVLMVDTDGPPFAKLADRPEGLGDSEEEVDLDEPVSDSPATSEKDDEESGPDDDAVWIDGRMYLPADAPTTPRFPSPRTTRARRPPPIRRRPDTSKEAQTCQRQASPREGYSPRFVESGGDYSPSYPTTSVPVSRRASAHGEEDPGMTNHVSPEATPYSSRPKLAITTESNRLPPTSRESALRAFQPGTPYASRDLCTPPETPFDNEPMTAVQQRYLLPSSFRYTPEEPESVPERQPRRATPAIPASRPDISRPPSRTVPTRPSSRTQEVKLSDLGDARREARSIPSSASRNHSQTRDADRRHTPGPSERTPGPRSQRPKPSFHGSTSNIQGSPNRLQKKTILLPSGPLQGVRDSDPFSSIPIAASPSVFQTTFNLAETVPRQPPQSARGWESNHSRPEQSTRRRKSISGLRVEPVNDLPILQPTIFSAIEPKMSTDRMWAAATAALPPRRPRTAFSSKDRIARPVAEQL</sequence>
<comment type="caution">
    <text evidence="2">The sequence shown here is derived from an EMBL/GenBank/DDBJ whole genome shotgun (WGS) entry which is preliminary data.</text>
</comment>
<feature type="region of interest" description="Disordered" evidence="1">
    <location>
        <begin position="442"/>
        <end position="475"/>
    </location>
</feature>
<reference evidence="2 3" key="1">
    <citation type="submission" date="2018-08" db="EMBL/GenBank/DDBJ databases">
        <title>Draft genome of the lignicolous fungus Coniochaeta pulveracea.</title>
        <authorList>
            <person name="Borstlap C.J."/>
            <person name="De Witt R.N."/>
            <person name="Botha A."/>
            <person name="Volschenk H."/>
        </authorList>
    </citation>
    <scope>NUCLEOTIDE SEQUENCE [LARGE SCALE GENOMIC DNA]</scope>
    <source>
        <strain evidence="2 3">CAB683</strain>
    </source>
</reference>
<dbReference type="PANTHER" id="PTHR11750">
    <property type="entry name" value="PROTEIN N-TERMINAL AMIDASE"/>
    <property type="match status" value="1"/>
</dbReference>
<keyword evidence="2" id="KW-0378">Hydrolase</keyword>
<dbReference type="InterPro" id="IPR039703">
    <property type="entry name" value="Nta1"/>
</dbReference>